<evidence type="ECO:0000313" key="2">
    <source>
        <dbReference type="Proteomes" id="UP000218811"/>
    </source>
</evidence>
<keyword evidence="2" id="KW-1185">Reference proteome</keyword>
<dbReference type="EMBL" id="KB467865">
    <property type="protein sequence ID" value="PCH35958.1"/>
    <property type="molecule type" value="Genomic_DNA"/>
</dbReference>
<dbReference type="AlphaFoldDB" id="A0A2H3JE60"/>
<accession>A0A2H3JE60</accession>
<evidence type="ECO:0000313" key="1">
    <source>
        <dbReference type="EMBL" id="PCH35958.1"/>
    </source>
</evidence>
<reference evidence="1 2" key="1">
    <citation type="journal article" date="2012" name="Science">
        <title>The Paleozoic origin of enzymatic lignin decomposition reconstructed from 31 fungal genomes.</title>
        <authorList>
            <person name="Floudas D."/>
            <person name="Binder M."/>
            <person name="Riley R."/>
            <person name="Barry K."/>
            <person name="Blanchette R.A."/>
            <person name="Henrissat B."/>
            <person name="Martinez A.T."/>
            <person name="Otillar R."/>
            <person name="Spatafora J.W."/>
            <person name="Yadav J.S."/>
            <person name="Aerts A."/>
            <person name="Benoit I."/>
            <person name="Boyd A."/>
            <person name="Carlson A."/>
            <person name="Copeland A."/>
            <person name="Coutinho P.M."/>
            <person name="de Vries R.P."/>
            <person name="Ferreira P."/>
            <person name="Findley K."/>
            <person name="Foster B."/>
            <person name="Gaskell J."/>
            <person name="Glotzer D."/>
            <person name="Gorecki P."/>
            <person name="Heitman J."/>
            <person name="Hesse C."/>
            <person name="Hori C."/>
            <person name="Igarashi K."/>
            <person name="Jurgens J.A."/>
            <person name="Kallen N."/>
            <person name="Kersten P."/>
            <person name="Kohler A."/>
            <person name="Kuees U."/>
            <person name="Kumar T.K.A."/>
            <person name="Kuo A."/>
            <person name="LaButti K."/>
            <person name="Larrondo L.F."/>
            <person name="Lindquist E."/>
            <person name="Ling A."/>
            <person name="Lombard V."/>
            <person name="Lucas S."/>
            <person name="Lundell T."/>
            <person name="Martin R."/>
            <person name="McLaughlin D.J."/>
            <person name="Morgenstern I."/>
            <person name="Morin E."/>
            <person name="Murat C."/>
            <person name="Nagy L.G."/>
            <person name="Nolan M."/>
            <person name="Ohm R.A."/>
            <person name="Patyshakuliyeva A."/>
            <person name="Rokas A."/>
            <person name="Ruiz-Duenas F.J."/>
            <person name="Sabat G."/>
            <person name="Salamov A."/>
            <person name="Samejima M."/>
            <person name="Schmutz J."/>
            <person name="Slot J.C."/>
            <person name="St John F."/>
            <person name="Stenlid J."/>
            <person name="Sun H."/>
            <person name="Sun S."/>
            <person name="Syed K."/>
            <person name="Tsang A."/>
            <person name="Wiebenga A."/>
            <person name="Young D."/>
            <person name="Pisabarro A."/>
            <person name="Eastwood D.C."/>
            <person name="Martin F."/>
            <person name="Cullen D."/>
            <person name="Grigoriev I.V."/>
            <person name="Hibbett D.S."/>
        </authorList>
    </citation>
    <scope>NUCLEOTIDE SEQUENCE [LARGE SCALE GENOMIC DNA]</scope>
    <source>
        <strain evidence="1 2">MD-104</strain>
    </source>
</reference>
<sequence>MTQQDFRSAYPDIHHSPIALISRALEEVTLPRFFIIHRPAAAVVFVAPQNESRLFALKNGPARPIGDTSRPACRSRLIAMEMLFPKQTVRTPVRAGAVSVAGLPPAGRSHSRRSPLHCRSPLAAVVHRGRIKVLNASCAGLCAAYVHIMYARTVRTRSRPTPDLEVILTRILVLGRMLRAPSPAEPSFPNGSCGVAPANRPYSSDLQDVRPYVSFSRVLSPDCAG</sequence>
<name>A0A2H3JE60_WOLCO</name>
<gene>
    <name evidence="1" type="ORF">WOLCODRAFT_166568</name>
</gene>
<organism evidence="1 2">
    <name type="scientific">Wolfiporia cocos (strain MD-104)</name>
    <name type="common">Brown rot fungus</name>
    <dbReference type="NCBI Taxonomy" id="742152"/>
    <lineage>
        <taxon>Eukaryota</taxon>
        <taxon>Fungi</taxon>
        <taxon>Dikarya</taxon>
        <taxon>Basidiomycota</taxon>
        <taxon>Agaricomycotina</taxon>
        <taxon>Agaricomycetes</taxon>
        <taxon>Polyporales</taxon>
        <taxon>Phaeolaceae</taxon>
        <taxon>Wolfiporia</taxon>
    </lineage>
</organism>
<protein>
    <submittedName>
        <fullName evidence="1">Uncharacterized protein</fullName>
    </submittedName>
</protein>
<dbReference type="Proteomes" id="UP000218811">
    <property type="component" value="Unassembled WGS sequence"/>
</dbReference>
<proteinExistence type="predicted"/>